<keyword evidence="2" id="KW-1185">Reference proteome</keyword>
<proteinExistence type="predicted"/>
<dbReference type="EMBL" id="CP009223">
    <property type="protein sequence ID" value="AIM63233.1"/>
    <property type="molecule type" value="Genomic_DNA"/>
</dbReference>
<accession>A0A075TWA4</accession>
<dbReference type="RefSeq" id="WP_009496096.1">
    <property type="nucleotide sequence ID" value="NZ_CP009223.1"/>
</dbReference>
<dbReference type="InterPro" id="IPR003772">
    <property type="entry name" value="YceD"/>
</dbReference>
<name>A0A075TWA4_9LACO</name>
<dbReference type="Proteomes" id="UP000029079">
    <property type="component" value="Chromosome"/>
</dbReference>
<reference evidence="1 2" key="1">
    <citation type="journal article" date="2014" name="Genome Announc.">
        <title>Complete Genome Sequences of Fish Pathogenic Weissella ceti Strains WS74 and WS105.</title>
        <authorList>
            <person name="Figueiredo H.C."/>
            <person name="Leal C.A."/>
            <person name="Dorella F.A."/>
            <person name="Carvalho A.F."/>
            <person name="Soares S.C."/>
            <person name="Pereira F.L."/>
            <person name="Azevedo V.A."/>
        </authorList>
    </citation>
    <scope>NUCLEOTIDE SEQUENCE [LARGE SCALE GENOMIC DNA]</scope>
    <source>
        <strain evidence="1 2">WS74</strain>
    </source>
</reference>
<dbReference type="OrthoDB" id="9790372at2"/>
<reference evidence="2" key="2">
    <citation type="submission" date="2014-08" db="EMBL/GenBank/DDBJ databases">
        <title>Complete genome of Weissella ceti strain WS74 isolated from diseased rainbow trout in Brazil.</title>
        <authorList>
            <person name="Figueiredo H.C.P."/>
            <person name="Leal C.A.G."/>
            <person name="Pereira F.L."/>
            <person name="Soares S.C."/>
            <person name="Dorella F.A."/>
            <person name="Carvalho A.F."/>
            <person name="Azevedo V.A.C."/>
        </authorList>
    </citation>
    <scope>NUCLEOTIDE SEQUENCE [LARGE SCALE GENOMIC DNA]</scope>
    <source>
        <strain evidence="2">WS74</strain>
    </source>
</reference>
<dbReference type="AlphaFoldDB" id="A0A075TWA4"/>
<dbReference type="KEGG" id="wct:WS74_0981"/>
<dbReference type="KEGG" id="wce:WS08_0915"/>
<protein>
    <submittedName>
        <fullName evidence="1">Putative ACR</fullName>
    </submittedName>
</protein>
<evidence type="ECO:0000313" key="1">
    <source>
        <dbReference type="EMBL" id="AIM63233.1"/>
    </source>
</evidence>
<dbReference type="KEGG" id="wci:WS105_0978"/>
<organism evidence="1 2">
    <name type="scientific">Weissella ceti</name>
    <dbReference type="NCBI Taxonomy" id="759620"/>
    <lineage>
        <taxon>Bacteria</taxon>
        <taxon>Bacillati</taxon>
        <taxon>Bacillota</taxon>
        <taxon>Bacilli</taxon>
        <taxon>Lactobacillales</taxon>
        <taxon>Lactobacillaceae</taxon>
        <taxon>Weissella</taxon>
    </lineage>
</organism>
<gene>
    <name evidence="1" type="ORF">WS74_0981</name>
</gene>
<dbReference type="PATRIC" id="fig|759620.7.peg.942"/>
<sequence length="180" mass="20426">MKWRFSDLQNYTDEVKNFTETLDVKERLMADFGDVIKDVTPVELNGFIQADRDDVIVHANVNVTVTTPSTRSLELVDVPLTFDIDEVYIQDTTHMDRYEEEQSVMVVDKEIDFQEAVIEYIVVNIPLQVLTEEEAQGQEMPAGNNWAVLSEKDYENQADDAESNTPLAGLADLFAATDDK</sequence>
<evidence type="ECO:0000313" key="2">
    <source>
        <dbReference type="Proteomes" id="UP000029079"/>
    </source>
</evidence>
<dbReference type="Pfam" id="PF02620">
    <property type="entry name" value="YceD"/>
    <property type="match status" value="1"/>
</dbReference>
<dbReference type="STRING" id="759620.WS105_0978"/>